<dbReference type="InterPro" id="IPR053150">
    <property type="entry name" value="Teicoplanin_resist-assoc"/>
</dbReference>
<name>A0A231QAE0_9LACO</name>
<evidence type="ECO:0000256" key="1">
    <source>
        <dbReference type="SAM" id="Phobius"/>
    </source>
</evidence>
<keyword evidence="1" id="KW-1133">Transmembrane helix</keyword>
<dbReference type="PANTHER" id="PTHR36834">
    <property type="entry name" value="MEMBRANE PROTEIN-RELATED"/>
    <property type="match status" value="1"/>
</dbReference>
<dbReference type="RefSeq" id="WP_089144482.1">
    <property type="nucleotide sequence ID" value="NZ_LUGD01000062.1"/>
</dbReference>
<dbReference type="InterPro" id="IPR006976">
    <property type="entry name" value="VanZ-like"/>
</dbReference>
<organism evidence="3 4">
    <name type="scientific">Ligilactobacillus agilis</name>
    <dbReference type="NCBI Taxonomy" id="1601"/>
    <lineage>
        <taxon>Bacteria</taxon>
        <taxon>Bacillati</taxon>
        <taxon>Bacillota</taxon>
        <taxon>Bacilli</taxon>
        <taxon>Lactobacillales</taxon>
        <taxon>Lactobacillaceae</taxon>
        <taxon>Ligilactobacillus</taxon>
    </lineage>
</organism>
<keyword evidence="1" id="KW-0812">Transmembrane</keyword>
<dbReference type="Pfam" id="PF04892">
    <property type="entry name" value="VanZ"/>
    <property type="match status" value="1"/>
</dbReference>
<dbReference type="AlphaFoldDB" id="A0A231QAE0"/>
<dbReference type="PANTHER" id="PTHR36834:SF1">
    <property type="entry name" value="INTEGRAL MEMBRANE PROTEIN"/>
    <property type="match status" value="1"/>
</dbReference>
<accession>A0A231QAE0</accession>
<dbReference type="EMBL" id="LUGO01000055">
    <property type="protein sequence ID" value="OXS39661.1"/>
    <property type="molecule type" value="Genomic_DNA"/>
</dbReference>
<protein>
    <recommendedName>
        <fullName evidence="2">VanZ-like domain-containing protein</fullName>
    </recommendedName>
</protein>
<dbReference type="Proteomes" id="UP000215261">
    <property type="component" value="Unassembled WGS sequence"/>
</dbReference>
<feature type="transmembrane region" description="Helical" evidence="1">
    <location>
        <begin position="34"/>
        <end position="59"/>
    </location>
</feature>
<gene>
    <name evidence="3" type="ORF">AYP69_06540</name>
</gene>
<comment type="caution">
    <text evidence="3">The sequence shown here is derived from an EMBL/GenBank/DDBJ whole genome shotgun (WGS) entry which is preliminary data.</text>
</comment>
<feature type="transmembrane region" description="Helical" evidence="1">
    <location>
        <begin position="6"/>
        <end position="22"/>
    </location>
</feature>
<evidence type="ECO:0000313" key="4">
    <source>
        <dbReference type="Proteomes" id="UP000215261"/>
    </source>
</evidence>
<proteinExistence type="predicted"/>
<feature type="domain" description="VanZ-like" evidence="2">
    <location>
        <begin position="38"/>
        <end position="160"/>
    </location>
</feature>
<evidence type="ECO:0000259" key="2">
    <source>
        <dbReference type="Pfam" id="PF04892"/>
    </source>
</evidence>
<reference evidence="3 4" key="1">
    <citation type="submission" date="2016-03" db="EMBL/GenBank/DDBJ databases">
        <title>Sequencing of Lactobacillus Species from Commercial Turkeys.</title>
        <authorList>
            <person name="Johnson T.J."/>
            <person name="Youmans B.P."/>
            <person name="Case K.A."/>
        </authorList>
    </citation>
    <scope>NUCLEOTIDE SEQUENCE [LARGE SCALE GENOMIC DNA]</scope>
    <source>
        <strain evidence="3 4">UMNLA1</strain>
    </source>
</reference>
<keyword evidence="1" id="KW-0472">Membrane</keyword>
<sequence length="176" mass="19888">MTWIPVLVLCLLVIVSFKRIYFFKKWTSWQKITLYSALVYSITVVWLTFYPAGMAFFAGSYKPIKYFGNVAYNLVALKYFDGGFVENVLMTVPVGVYLRLAKPKLSLVQLIGWALLPGLAIESCQFISDMAVNLQRVVDIDDLCANTLGVLLGFMLLQLLERTSLKKLIIKLSLAN</sequence>
<evidence type="ECO:0000313" key="3">
    <source>
        <dbReference type="EMBL" id="OXS39661.1"/>
    </source>
</evidence>